<reference evidence="6 7" key="1">
    <citation type="submission" date="2014-07" db="EMBL/GenBank/DDBJ databases">
        <title>Methanogenic archaea and the global carbon cycle.</title>
        <authorList>
            <person name="Henriksen J.R."/>
            <person name="Luke J."/>
            <person name="Reinhart S."/>
            <person name="Benedict M.N."/>
            <person name="Youngblut N.D."/>
            <person name="Metcalf M.E."/>
            <person name="Whitaker R.J."/>
            <person name="Metcalf W.W."/>
        </authorList>
    </citation>
    <scope>NUCLEOTIDE SEQUENCE [LARGE SCALE GENOMIC DNA]</scope>
    <source>
        <strain evidence="7">ATCC 43570 / DSM 1825 / OCM 12 / VKM B-1830 / TM-1</strain>
    </source>
</reference>
<feature type="transmembrane region" description="Helical" evidence="5">
    <location>
        <begin position="227"/>
        <end position="248"/>
    </location>
</feature>
<dbReference type="GeneID" id="41603141"/>
<feature type="transmembrane region" description="Helical" evidence="5">
    <location>
        <begin position="177"/>
        <end position="194"/>
    </location>
</feature>
<evidence type="ECO:0000256" key="4">
    <source>
        <dbReference type="ARBA" id="ARBA00023136"/>
    </source>
</evidence>
<dbReference type="OrthoDB" id="293340at2157"/>
<protein>
    <submittedName>
        <fullName evidence="6">UbiA prenyltransferase family protein</fullName>
    </submittedName>
</protein>
<dbReference type="HOGENOM" id="CLU_077871_1_0_2"/>
<evidence type="ECO:0000313" key="7">
    <source>
        <dbReference type="Proteomes" id="UP000066529"/>
    </source>
</evidence>
<dbReference type="GO" id="GO:0016765">
    <property type="term" value="F:transferase activity, transferring alkyl or aryl (other than methyl) groups"/>
    <property type="evidence" value="ECO:0007669"/>
    <property type="project" value="InterPro"/>
</dbReference>
<dbReference type="Pfam" id="PF01040">
    <property type="entry name" value="UbiA"/>
    <property type="match status" value="1"/>
</dbReference>
<evidence type="ECO:0000256" key="5">
    <source>
        <dbReference type="SAM" id="Phobius"/>
    </source>
</evidence>
<dbReference type="CDD" id="cd13967">
    <property type="entry name" value="PT_UbiA_5"/>
    <property type="match status" value="1"/>
</dbReference>
<dbReference type="PATRIC" id="fig|523844.20.peg.1881"/>
<evidence type="ECO:0000256" key="1">
    <source>
        <dbReference type="ARBA" id="ARBA00004651"/>
    </source>
</evidence>
<comment type="subcellular location">
    <subcellularLocation>
        <location evidence="1">Cell membrane</location>
        <topology evidence="1">Multi-pass membrane protein</topology>
    </subcellularLocation>
</comment>
<evidence type="ECO:0000256" key="3">
    <source>
        <dbReference type="ARBA" id="ARBA00022989"/>
    </source>
</evidence>
<keyword evidence="4 5" id="KW-0472">Membrane</keyword>
<evidence type="ECO:0000256" key="2">
    <source>
        <dbReference type="ARBA" id="ARBA00022692"/>
    </source>
</evidence>
<organism evidence="6 7">
    <name type="scientific">Methanosarcina thermophila (strain ATCC 43570 / DSM 1825 / OCM 12 / VKM B-1830 / TM-1)</name>
    <dbReference type="NCBI Taxonomy" id="523844"/>
    <lineage>
        <taxon>Archaea</taxon>
        <taxon>Methanobacteriati</taxon>
        <taxon>Methanobacteriota</taxon>
        <taxon>Stenosarchaea group</taxon>
        <taxon>Methanomicrobia</taxon>
        <taxon>Methanosarcinales</taxon>
        <taxon>Methanosarcinaceae</taxon>
        <taxon>Methanosarcina</taxon>
    </lineage>
</organism>
<dbReference type="NCBIfam" id="NF010117">
    <property type="entry name" value="PRK13591.1"/>
    <property type="match status" value="1"/>
</dbReference>
<dbReference type="STRING" id="523844.MSTHT_1506"/>
<dbReference type="AlphaFoldDB" id="A0A0E3H905"/>
<feature type="transmembrane region" description="Helical" evidence="5">
    <location>
        <begin position="60"/>
        <end position="78"/>
    </location>
</feature>
<dbReference type="Gene3D" id="1.20.120.1780">
    <property type="entry name" value="UbiA prenyltransferase"/>
    <property type="match status" value="1"/>
</dbReference>
<dbReference type="KEGG" id="mthr:MSTHT_1506"/>
<dbReference type="EMBL" id="CP009501">
    <property type="protein sequence ID" value="AKB13264.1"/>
    <property type="molecule type" value="Genomic_DNA"/>
</dbReference>
<feature type="transmembrane region" description="Helical" evidence="5">
    <location>
        <begin position="122"/>
        <end position="140"/>
    </location>
</feature>
<dbReference type="Proteomes" id="UP000066529">
    <property type="component" value="Chromosome"/>
</dbReference>
<dbReference type="GO" id="GO:0005886">
    <property type="term" value="C:plasma membrane"/>
    <property type="evidence" value="ECO:0007669"/>
    <property type="project" value="UniProtKB-SubCell"/>
</dbReference>
<dbReference type="RefSeq" id="WP_048167317.1">
    <property type="nucleotide sequence ID" value="NZ_CP009501.1"/>
</dbReference>
<keyword evidence="3 5" id="KW-1133">Transmembrane helix</keyword>
<dbReference type="InterPro" id="IPR000537">
    <property type="entry name" value="UbiA_prenyltransferase"/>
</dbReference>
<feature type="transmembrane region" description="Helical" evidence="5">
    <location>
        <begin position="152"/>
        <end position="171"/>
    </location>
</feature>
<name>A0A0E3H905_METTT</name>
<evidence type="ECO:0000313" key="6">
    <source>
        <dbReference type="EMBL" id="AKB13264.1"/>
    </source>
</evidence>
<proteinExistence type="predicted"/>
<keyword evidence="2 5" id="KW-0812">Transmembrane</keyword>
<feature type="transmembrane region" description="Helical" evidence="5">
    <location>
        <begin position="99"/>
        <end position="116"/>
    </location>
</feature>
<keyword evidence="6" id="KW-0808">Transferase</keyword>
<gene>
    <name evidence="6" type="ORF">MSTHT_1506</name>
</gene>
<sequence length="307" mass="33520">MSSNVFFGRFERFLRYRRNNAPEFKQRNATLKLLKSSILVAFSGALRIHIAFLLLQTNSSILTCIAGGLVIYSVYTLDRALGSEEDIVNRKELSGSRKEIGIAVSMLTFVIGSYVLAKEGLLALAFLPFIIGFLYSKGITIGKFTLKLKGGLGVKNFVVGLTWGAFISGLAGSACNSMLPVVLVFTFFGVKLFINSTIYDFKDIKGDTLAGIKTLPVTLGARNTRNFLFGLHLLSHLILGIALINGVLGFEPLIVLYSFICGLICIQNYTVTDEEETSFQNLERTILVDGESTSIVGLRAIANAFLA</sequence>
<accession>A0A0E3H905</accession>